<dbReference type="Pfam" id="PF13229">
    <property type="entry name" value="Beta_helix"/>
    <property type="match status" value="1"/>
</dbReference>
<evidence type="ECO:0000256" key="9">
    <source>
        <dbReference type="SAM" id="MobiDB-lite"/>
    </source>
</evidence>
<comment type="subcellular location">
    <subcellularLocation>
        <location evidence="2">Secreted</location>
    </subcellularLocation>
</comment>
<feature type="region of interest" description="Disordered" evidence="9">
    <location>
        <begin position="1035"/>
        <end position="1075"/>
    </location>
</feature>
<evidence type="ECO:0000256" key="8">
    <source>
        <dbReference type="ARBA" id="ARBA00038263"/>
    </source>
</evidence>
<dbReference type="SUPFAM" id="SSF49363">
    <property type="entry name" value="Purple acid phosphatase, N-terminal domain"/>
    <property type="match status" value="1"/>
</dbReference>
<dbReference type="PANTHER" id="PTHR40088:SF1">
    <property type="entry name" value="PECTATE LYASE PEL9"/>
    <property type="match status" value="1"/>
</dbReference>
<comment type="similarity">
    <text evidence="8">Belongs to the polysaccharide lyase 9 family.</text>
</comment>
<feature type="chain" id="PRO_5031192519" evidence="10">
    <location>
        <begin position="26"/>
        <end position="1169"/>
    </location>
</feature>
<dbReference type="Pfam" id="PF09136">
    <property type="entry name" value="Glucodextran_B"/>
    <property type="match status" value="1"/>
</dbReference>
<feature type="domain" description="Fibronectin type-III" evidence="11">
    <location>
        <begin position="941"/>
        <end position="1045"/>
    </location>
</feature>
<feature type="domain" description="Fibronectin type-III" evidence="11">
    <location>
        <begin position="635"/>
        <end position="725"/>
    </location>
</feature>
<feature type="signal peptide" evidence="10">
    <location>
        <begin position="1"/>
        <end position="25"/>
    </location>
</feature>
<gene>
    <name evidence="12" type="ORF">HS1_000412</name>
</gene>
<proteinExistence type="inferred from homology"/>
<organism evidence="12 13">
    <name type="scientific">Desulfofervidus auxilii</name>
    <dbReference type="NCBI Taxonomy" id="1621989"/>
    <lineage>
        <taxon>Bacteria</taxon>
        <taxon>Pseudomonadati</taxon>
        <taxon>Thermodesulfobacteriota</taxon>
        <taxon>Candidatus Desulfofervidia</taxon>
        <taxon>Candidatus Desulfofervidales</taxon>
        <taxon>Candidatus Desulfofervidaceae</taxon>
        <taxon>Candidatus Desulfofervidus</taxon>
    </lineage>
</organism>
<evidence type="ECO:0000256" key="2">
    <source>
        <dbReference type="ARBA" id="ARBA00004613"/>
    </source>
</evidence>
<dbReference type="Gene3D" id="2.60.40.10">
    <property type="entry name" value="Immunoglobulins"/>
    <property type="match status" value="2"/>
</dbReference>
<name>A0A7U4THG7_DESA2</name>
<dbReference type="Pfam" id="PF16656">
    <property type="entry name" value="Pur_ac_phosph_N"/>
    <property type="match status" value="1"/>
</dbReference>
<dbReference type="RefSeq" id="WP_066060512.1">
    <property type="nucleotide sequence ID" value="NZ_CP013015.1"/>
</dbReference>
<evidence type="ECO:0000313" key="13">
    <source>
        <dbReference type="Proteomes" id="UP000070560"/>
    </source>
</evidence>
<evidence type="ECO:0000256" key="5">
    <source>
        <dbReference type="ARBA" id="ARBA00022729"/>
    </source>
</evidence>
<evidence type="ECO:0000256" key="1">
    <source>
        <dbReference type="ARBA" id="ARBA00001913"/>
    </source>
</evidence>
<feature type="compositionally biased region" description="Polar residues" evidence="9">
    <location>
        <begin position="1059"/>
        <end position="1075"/>
    </location>
</feature>
<dbReference type="InterPro" id="IPR039448">
    <property type="entry name" value="Beta_helix"/>
</dbReference>
<evidence type="ECO:0000256" key="3">
    <source>
        <dbReference type="ARBA" id="ARBA00022525"/>
    </source>
</evidence>
<dbReference type="InterPro" id="IPR003961">
    <property type="entry name" value="FN3_dom"/>
</dbReference>
<dbReference type="SUPFAM" id="SSF51126">
    <property type="entry name" value="Pectin lyase-like"/>
    <property type="match status" value="1"/>
</dbReference>
<dbReference type="InterPro" id="IPR036116">
    <property type="entry name" value="FN3_sf"/>
</dbReference>
<dbReference type="PROSITE" id="PS50853">
    <property type="entry name" value="FN3"/>
    <property type="match status" value="2"/>
</dbReference>
<dbReference type="Gene3D" id="2.60.40.380">
    <property type="entry name" value="Purple acid phosphatase-like, N-terminal"/>
    <property type="match status" value="1"/>
</dbReference>
<protein>
    <submittedName>
        <fullName evidence="12">Fibronectin type III</fullName>
    </submittedName>
</protein>
<evidence type="ECO:0000256" key="6">
    <source>
        <dbReference type="ARBA" id="ARBA00022837"/>
    </source>
</evidence>
<dbReference type="SMART" id="SM00060">
    <property type="entry name" value="FN3"/>
    <property type="match status" value="3"/>
</dbReference>
<dbReference type="CDD" id="cd00063">
    <property type="entry name" value="FN3"/>
    <property type="match status" value="1"/>
</dbReference>
<dbReference type="GO" id="GO:0003993">
    <property type="term" value="F:acid phosphatase activity"/>
    <property type="evidence" value="ECO:0007669"/>
    <property type="project" value="InterPro"/>
</dbReference>
<keyword evidence="5 10" id="KW-0732">Signal</keyword>
<keyword evidence="4" id="KW-0479">Metal-binding</keyword>
<dbReference type="SUPFAM" id="SSF49265">
    <property type="entry name" value="Fibronectin type III"/>
    <property type="match status" value="1"/>
</dbReference>
<dbReference type="InterPro" id="IPR052052">
    <property type="entry name" value="Polysaccharide_Lyase_9"/>
</dbReference>
<evidence type="ECO:0000259" key="11">
    <source>
        <dbReference type="PROSITE" id="PS50853"/>
    </source>
</evidence>
<keyword evidence="13" id="KW-1185">Reference proteome</keyword>
<dbReference type="GO" id="GO:0046872">
    <property type="term" value="F:metal ion binding"/>
    <property type="evidence" value="ECO:0007669"/>
    <property type="project" value="UniProtKB-KW"/>
</dbReference>
<dbReference type="InterPro" id="IPR011050">
    <property type="entry name" value="Pectin_lyase_fold/virulence"/>
</dbReference>
<feature type="compositionally biased region" description="Low complexity" evidence="9">
    <location>
        <begin position="1048"/>
        <end position="1058"/>
    </location>
</feature>
<evidence type="ECO:0000256" key="10">
    <source>
        <dbReference type="SAM" id="SignalP"/>
    </source>
</evidence>
<dbReference type="EMBL" id="CP013015">
    <property type="protein sequence ID" value="AMM40218.1"/>
    <property type="molecule type" value="Genomic_DNA"/>
</dbReference>
<accession>A0A7U4THG7</accession>
<dbReference type="AlphaFoldDB" id="A0A7U4THG7"/>
<sequence>MKFKFFSWISILLLIFFLTAASVNAAIYYVDQNHPKASDENPGTEDLPWKTINKAAQTLEAGDTVLIKQGEYHAGGDPAKWATPALNPVNSGTQTNPIIFKAYPGHWVKIRGNPTPIGANNRDYIVWDGFILETGEETLKSDHPEREGGVRISNATGVIIQNCEIIGHYIPTTDNHSGISLGNTYNTIIRNCIIHGFKGDSKNSAGIKYYDNKNVTVENCEIYDCTTGIHDKRDGENNIYRYNIIHDCYVAYRGNSAGGGPEDGHDNCKFYQNIICDCSYGGIEVVSHVRNFEVFNNVFYNITSDGIAYALGESSIEAYNNIFVNVTEKSYTTSVTQKITYSDYNDFYQSGGFGSYATLTEWQSATGFDLHSIEADPLFVNPEAGDFHLRSDSPCINAGIDRQDYDGDEDTTERINMGCYITGNEIIGPILNQGPQVSNESPARNATDVPRNTNISFDITDSDGVNQSSISVSVNGNNVTSSCAITAISNGFHVLYDPPQDFDYRQDITVLVTATDGLGNTTNDSWSFKIKQLSDVIGFDASLNGSSVKLTWEVPDDPDYAGVEIRCFSSPDHNYEVYPANHTEGTFVCRVNKPGESCIHNGVIENHRYNYSAFSYDAQNNYTETVHTHVIVDVSPVISEVDSQPSTNSAVITWTTDEPATSQVEYGLNTDYGSLTDLDSNLVTSHSVTITGLVPETLYHYRVRSQDANGNEAISIDHTFTTHPLEPGTYTVILGDTPDSDYPGTLEDTFININEENNSNSQYLNTYTWPENSIANAIIMKWDLSNIPSSATIHNATLYLYLSRMGGDGGDDLYDLSVHKIINYNPVISACNGYTYDGINPWTPYSGLYNDIPLAQADIAEAEDTKSIDKTYGYKSWSVTNMVQEWVSNPDSNYGMLVNSDPVASQDSNRYFSSTESPNPDQRPKLVITYTISNAEPDITPPGEVSSFSVTPGNGQITLSWVNPTDDDFTGTMIRYRTDTYPTNFSDGILVCNKTASPGCSDSFIHTGLQNGTTYYYSAFTYDEVPNYSEGVHISATPTEPSPPPDTTNPTVTITQPTSADTYSTQNSSITLGGTASDNVGVTSITWENNRGGNGTASGTDNWSIPNISLQEGENVITVTAHDEAGNTATDSITVTYTNPLAITTESPLPDAMEGEEYHIQLKATGGSE</sequence>
<keyword evidence="6" id="KW-0106">Calcium</keyword>
<dbReference type="SMART" id="SM00710">
    <property type="entry name" value="PbH1"/>
    <property type="match status" value="5"/>
</dbReference>
<evidence type="ECO:0000256" key="7">
    <source>
        <dbReference type="ARBA" id="ARBA00023239"/>
    </source>
</evidence>
<dbReference type="InterPro" id="IPR012334">
    <property type="entry name" value="Pectin_lyas_fold"/>
</dbReference>
<evidence type="ECO:0000313" key="12">
    <source>
        <dbReference type="EMBL" id="AMM40218.1"/>
    </source>
</evidence>
<dbReference type="GO" id="GO:0016837">
    <property type="term" value="F:carbon-oxygen lyase activity, acting on polysaccharides"/>
    <property type="evidence" value="ECO:0007669"/>
    <property type="project" value="TreeGrafter"/>
</dbReference>
<dbReference type="KEGG" id="daw:HS1_000412"/>
<dbReference type="InterPro" id="IPR008963">
    <property type="entry name" value="Purple_acid_Pase-like_N"/>
</dbReference>
<evidence type="ECO:0000256" key="4">
    <source>
        <dbReference type="ARBA" id="ARBA00022723"/>
    </source>
</evidence>
<dbReference type="InterPro" id="IPR015914">
    <property type="entry name" value="PAPs_N"/>
</dbReference>
<dbReference type="GO" id="GO:0005576">
    <property type="term" value="C:extracellular region"/>
    <property type="evidence" value="ECO:0007669"/>
    <property type="project" value="UniProtKB-SubCell"/>
</dbReference>
<dbReference type="Proteomes" id="UP000070560">
    <property type="component" value="Chromosome"/>
</dbReference>
<dbReference type="InterPro" id="IPR013783">
    <property type="entry name" value="Ig-like_fold"/>
</dbReference>
<comment type="cofactor">
    <cofactor evidence="1">
        <name>Ca(2+)</name>
        <dbReference type="ChEBI" id="CHEBI:29108"/>
    </cofactor>
</comment>
<dbReference type="NCBIfam" id="NF033679">
    <property type="entry name" value="DNRLRE_dom"/>
    <property type="match status" value="1"/>
</dbReference>
<reference evidence="12 13" key="1">
    <citation type="submission" date="2015-10" db="EMBL/GenBank/DDBJ databases">
        <title>Candidatus Desulfofervidus auxilii, a hydrogenotrophic sulfate-reducing bacterium involved in the thermophilic anaerobic oxidation of methane.</title>
        <authorList>
            <person name="Krukenberg V."/>
            <person name="Richter M."/>
            <person name="Wegener G."/>
        </authorList>
    </citation>
    <scope>NUCLEOTIDE SEQUENCE [LARGE SCALE GENOMIC DNA]</scope>
    <source>
        <strain evidence="12 13">HS1</strain>
    </source>
</reference>
<dbReference type="PANTHER" id="PTHR40088">
    <property type="entry name" value="PECTATE LYASE (EUROFUNG)"/>
    <property type="match status" value="1"/>
</dbReference>
<dbReference type="Gene3D" id="2.160.20.10">
    <property type="entry name" value="Single-stranded right-handed beta-helix, Pectin lyase-like"/>
    <property type="match status" value="1"/>
</dbReference>
<keyword evidence="7" id="KW-0456">Lyase</keyword>
<dbReference type="OrthoDB" id="9803398at2"/>
<dbReference type="InterPro" id="IPR006626">
    <property type="entry name" value="PbH1"/>
</dbReference>
<keyword evidence="3" id="KW-0964">Secreted</keyword>